<dbReference type="Bgee" id="ENSMODG00000001244">
    <property type="expression patterns" value="Expressed in hindlimb bud and 19 other cell types or tissues"/>
</dbReference>
<sequence length="173" mass="19131">ARRSSPLSPPSSSPPLPRLSAPAARRGGGARRSAAAAWRLSALLSLSRWRRSAALRREPGPRSEDCFDGDRSLEDIGLAAGRSQREKRRSYKDLLREEEEIAAQVRKSSKKRLKERALFSLGTDTHKRRRKHSSGESCYGGEDRIGATGVGVRERGPNVADSVAYLTGQWFLF</sequence>
<dbReference type="PANTHER" id="PTHR46584">
    <property type="entry name" value="HMG DOMAIN-CONTAINING PROTEIN 4"/>
    <property type="match status" value="1"/>
</dbReference>
<gene>
    <name evidence="2" type="primary">HMGXB4</name>
</gene>
<protein>
    <submittedName>
        <fullName evidence="2">HMG-box containing 4</fullName>
    </submittedName>
</protein>
<dbReference type="Ensembl" id="ENSMODT00000080701.1">
    <property type="protein sequence ID" value="ENSMODP00000059547.1"/>
    <property type="gene ID" value="ENSMODG00000001244.4"/>
</dbReference>
<organism evidence="2 3">
    <name type="scientific">Monodelphis domestica</name>
    <name type="common">Gray short-tailed opossum</name>
    <dbReference type="NCBI Taxonomy" id="13616"/>
    <lineage>
        <taxon>Eukaryota</taxon>
        <taxon>Metazoa</taxon>
        <taxon>Chordata</taxon>
        <taxon>Craniata</taxon>
        <taxon>Vertebrata</taxon>
        <taxon>Euteleostomi</taxon>
        <taxon>Mammalia</taxon>
        <taxon>Metatheria</taxon>
        <taxon>Didelphimorphia</taxon>
        <taxon>Didelphidae</taxon>
        <taxon>Monodelphis</taxon>
    </lineage>
</organism>
<dbReference type="InterPro" id="IPR042477">
    <property type="entry name" value="HMGXB4"/>
</dbReference>
<reference evidence="2" key="2">
    <citation type="submission" date="2025-08" db="UniProtKB">
        <authorList>
            <consortium name="Ensembl"/>
        </authorList>
    </citation>
    <scope>IDENTIFICATION</scope>
</reference>
<name>A0A5F8HHY6_MONDO</name>
<feature type="region of interest" description="Disordered" evidence="1">
    <location>
        <begin position="124"/>
        <end position="151"/>
    </location>
</feature>
<evidence type="ECO:0000313" key="3">
    <source>
        <dbReference type="Proteomes" id="UP000002280"/>
    </source>
</evidence>
<feature type="region of interest" description="Disordered" evidence="1">
    <location>
        <begin position="1"/>
        <end position="32"/>
    </location>
</feature>
<keyword evidence="3" id="KW-1185">Reference proteome</keyword>
<reference evidence="2" key="3">
    <citation type="submission" date="2025-09" db="UniProtKB">
        <authorList>
            <consortium name="Ensembl"/>
        </authorList>
    </citation>
    <scope>IDENTIFICATION</scope>
</reference>
<reference evidence="2 3" key="1">
    <citation type="journal article" date="2007" name="Nature">
        <title>Genome of the marsupial Monodelphis domestica reveals innovation in non-coding sequences.</title>
        <authorList>
            <person name="Mikkelsen T.S."/>
            <person name="Wakefield M.J."/>
            <person name="Aken B."/>
            <person name="Amemiya C.T."/>
            <person name="Chang J.L."/>
            <person name="Duke S."/>
            <person name="Garber M."/>
            <person name="Gentles A.J."/>
            <person name="Goodstadt L."/>
            <person name="Heger A."/>
            <person name="Jurka J."/>
            <person name="Kamal M."/>
            <person name="Mauceli E."/>
            <person name="Searle S.M."/>
            <person name="Sharpe T."/>
            <person name="Baker M.L."/>
            <person name="Batzer M.A."/>
            <person name="Benos P.V."/>
            <person name="Belov K."/>
            <person name="Clamp M."/>
            <person name="Cook A."/>
            <person name="Cuff J."/>
            <person name="Das R."/>
            <person name="Davidow L."/>
            <person name="Deakin J.E."/>
            <person name="Fazzari M.J."/>
            <person name="Glass J.L."/>
            <person name="Grabherr M."/>
            <person name="Greally J.M."/>
            <person name="Gu W."/>
            <person name="Hore T.A."/>
            <person name="Huttley G.A."/>
            <person name="Kleber M."/>
            <person name="Jirtle R.L."/>
            <person name="Koina E."/>
            <person name="Lee J.T."/>
            <person name="Mahony S."/>
            <person name="Marra M.A."/>
            <person name="Miller R.D."/>
            <person name="Nicholls R.D."/>
            <person name="Oda M."/>
            <person name="Papenfuss A.T."/>
            <person name="Parra Z.E."/>
            <person name="Pollock D.D."/>
            <person name="Ray D.A."/>
            <person name="Schein J.E."/>
            <person name="Speed T.P."/>
            <person name="Thompson K."/>
            <person name="VandeBerg J.L."/>
            <person name="Wade C.M."/>
            <person name="Walker J.A."/>
            <person name="Waters P.D."/>
            <person name="Webber C."/>
            <person name="Weidman J.R."/>
            <person name="Xie X."/>
            <person name="Zody M.C."/>
            <person name="Baldwin J."/>
            <person name="Abdouelleil A."/>
            <person name="Abdulkadir J."/>
            <person name="Abebe A."/>
            <person name="Abera B."/>
            <person name="Abreu J."/>
            <person name="Acer S.C."/>
            <person name="Aftuck L."/>
            <person name="Alexander A."/>
            <person name="An P."/>
            <person name="Anderson E."/>
            <person name="Anderson S."/>
            <person name="Arachi H."/>
            <person name="Azer M."/>
            <person name="Bachantsang P."/>
            <person name="Barry A."/>
            <person name="Bayul T."/>
            <person name="Berlin A."/>
            <person name="Bessette D."/>
            <person name="Bloom T."/>
            <person name="Bloom T."/>
            <person name="Boguslavskiy L."/>
            <person name="Bonnet C."/>
            <person name="Boukhgalter B."/>
            <person name="Bourzgui I."/>
            <person name="Brown A."/>
            <person name="Cahill P."/>
            <person name="Channer S."/>
            <person name="Cheshatsang Y."/>
            <person name="Chuda L."/>
            <person name="Citroen M."/>
            <person name="Collymore A."/>
            <person name="Cooke P."/>
            <person name="Costello M."/>
            <person name="D'Aco K."/>
            <person name="Daza R."/>
            <person name="De Haan G."/>
            <person name="DeGray S."/>
            <person name="DeMaso C."/>
            <person name="Dhargay N."/>
            <person name="Dooley K."/>
            <person name="Dooley E."/>
            <person name="Doricent M."/>
            <person name="Dorje P."/>
            <person name="Dorjee K."/>
            <person name="Dupes A."/>
            <person name="Elong R."/>
            <person name="Falk J."/>
            <person name="Farina A."/>
            <person name="Faro S."/>
            <person name="Ferguson D."/>
            <person name="Fisher S."/>
            <person name="Foley C.D."/>
            <person name="Franke A."/>
            <person name="Friedrich D."/>
            <person name="Gadbois L."/>
            <person name="Gearin G."/>
            <person name="Gearin C.R."/>
            <person name="Giannoukos G."/>
            <person name="Goode T."/>
            <person name="Graham J."/>
            <person name="Grandbois E."/>
            <person name="Grewal S."/>
            <person name="Gyaltsen K."/>
            <person name="Hafez N."/>
            <person name="Hagos B."/>
            <person name="Hall J."/>
            <person name="Henson C."/>
            <person name="Hollinger A."/>
            <person name="Honan T."/>
            <person name="Huard M.D."/>
            <person name="Hughes L."/>
            <person name="Hurhula B."/>
            <person name="Husby M.E."/>
            <person name="Kamat A."/>
            <person name="Kanga B."/>
            <person name="Kashin S."/>
            <person name="Khazanovich D."/>
            <person name="Kisner P."/>
            <person name="Lance K."/>
            <person name="Lara M."/>
            <person name="Lee W."/>
            <person name="Lennon N."/>
            <person name="Letendre F."/>
            <person name="LeVine R."/>
            <person name="Lipovsky A."/>
            <person name="Liu X."/>
            <person name="Liu J."/>
            <person name="Liu S."/>
            <person name="Lokyitsang T."/>
            <person name="Lokyitsang Y."/>
            <person name="Lubonja R."/>
            <person name="Lui A."/>
            <person name="MacDonald P."/>
            <person name="Magnisalis V."/>
            <person name="Maru K."/>
            <person name="Matthews C."/>
            <person name="McCusker W."/>
            <person name="McDonough S."/>
            <person name="Mehta T."/>
            <person name="Meldrim J."/>
            <person name="Meneus L."/>
            <person name="Mihai O."/>
            <person name="Mihalev A."/>
            <person name="Mihova T."/>
            <person name="Mittelman R."/>
            <person name="Mlenga V."/>
            <person name="Montmayeur A."/>
            <person name="Mulrain L."/>
            <person name="Navidi A."/>
            <person name="Naylor J."/>
            <person name="Negash T."/>
            <person name="Nguyen T."/>
            <person name="Nguyen N."/>
            <person name="Nicol R."/>
            <person name="Norbu C."/>
            <person name="Norbu N."/>
            <person name="Novod N."/>
            <person name="O'Neill B."/>
            <person name="Osman S."/>
            <person name="Markiewicz E."/>
            <person name="Oyono O.L."/>
            <person name="Patti C."/>
            <person name="Phunkhang P."/>
            <person name="Pierre F."/>
            <person name="Priest M."/>
            <person name="Raghuraman S."/>
            <person name="Rege F."/>
            <person name="Reyes R."/>
            <person name="Rise C."/>
            <person name="Rogov P."/>
            <person name="Ross K."/>
            <person name="Ryan E."/>
            <person name="Settipalli S."/>
            <person name="Shea T."/>
            <person name="Sherpa N."/>
            <person name="Shi L."/>
            <person name="Shih D."/>
            <person name="Sparrow T."/>
            <person name="Spaulding J."/>
            <person name="Stalker J."/>
            <person name="Stange-Thomann N."/>
            <person name="Stavropoulos S."/>
            <person name="Stone C."/>
            <person name="Strader C."/>
            <person name="Tesfaye S."/>
            <person name="Thomson T."/>
            <person name="Thoulutsang Y."/>
            <person name="Thoulutsang D."/>
            <person name="Topham K."/>
            <person name="Topping I."/>
            <person name="Tsamla T."/>
            <person name="Vassiliev H."/>
            <person name="Vo A."/>
            <person name="Wangchuk T."/>
            <person name="Wangdi T."/>
            <person name="Weiand M."/>
            <person name="Wilkinson J."/>
            <person name="Wilson A."/>
            <person name="Yadav S."/>
            <person name="Young G."/>
            <person name="Yu Q."/>
            <person name="Zembek L."/>
            <person name="Zhong D."/>
            <person name="Zimmer A."/>
            <person name="Zwirko Z."/>
            <person name="Jaffe D.B."/>
            <person name="Alvarez P."/>
            <person name="Brockman W."/>
            <person name="Butler J."/>
            <person name="Chin C."/>
            <person name="Gnerre S."/>
            <person name="MacCallum I."/>
            <person name="Graves J.A."/>
            <person name="Ponting C.P."/>
            <person name="Breen M."/>
            <person name="Samollow P.B."/>
            <person name="Lander E.S."/>
            <person name="Lindblad-Toh K."/>
        </authorList>
    </citation>
    <scope>NUCLEOTIDE SEQUENCE [LARGE SCALE GENOMIC DNA]</scope>
</reference>
<feature type="compositionally biased region" description="Low complexity" evidence="1">
    <location>
        <begin position="18"/>
        <end position="32"/>
    </location>
</feature>
<feature type="compositionally biased region" description="Pro residues" evidence="1">
    <location>
        <begin position="7"/>
        <end position="17"/>
    </location>
</feature>
<evidence type="ECO:0000256" key="1">
    <source>
        <dbReference type="SAM" id="MobiDB-lite"/>
    </source>
</evidence>
<evidence type="ECO:0000313" key="2">
    <source>
        <dbReference type="Ensembl" id="ENSMODP00000059547.1"/>
    </source>
</evidence>
<accession>A0A5F8HHY6</accession>
<dbReference type="AlphaFoldDB" id="A0A5F8HHY6"/>
<proteinExistence type="predicted"/>
<dbReference type="GeneTree" id="ENSGT00390000012436"/>
<dbReference type="Proteomes" id="UP000002280">
    <property type="component" value="Chromosome 8"/>
</dbReference>
<dbReference type="PANTHER" id="PTHR46584:SF1">
    <property type="entry name" value="HMG DOMAIN-CONTAINING PROTEIN 4"/>
    <property type="match status" value="1"/>
</dbReference>